<protein>
    <submittedName>
        <fullName evidence="1">Uncharacterized protein</fullName>
    </submittedName>
</protein>
<sequence length="84" mass="9332">MKEEKLSFTVKDDGTVELATPIIELPASSCPARIKALETEVALLRAELTSLRTSVQMRISSVVSEMHADLPDIIRKIQSNPVRR</sequence>
<comment type="caution">
    <text evidence="1">The sequence shown here is derived from an EMBL/GenBank/DDBJ whole genome shotgun (WGS) entry which is preliminary data.</text>
</comment>
<proteinExistence type="predicted"/>
<evidence type="ECO:0000313" key="2">
    <source>
        <dbReference type="Proteomes" id="UP001438953"/>
    </source>
</evidence>
<reference evidence="1 2" key="1">
    <citation type="submission" date="2024-06" db="EMBL/GenBank/DDBJ databases">
        <title>Thioclava kandeliae sp. nov. from a rhizosphere soil sample of Kandelia candel in a mangrove.</title>
        <authorList>
            <person name="Mu T."/>
        </authorList>
    </citation>
    <scope>NUCLEOTIDE SEQUENCE [LARGE SCALE GENOMIC DNA]</scope>
    <source>
        <strain evidence="1 2">CPCC 100088</strain>
    </source>
</reference>
<dbReference type="RefSeq" id="WP_350936016.1">
    <property type="nucleotide sequence ID" value="NZ_JAYWLC010000004.1"/>
</dbReference>
<evidence type="ECO:0000313" key="1">
    <source>
        <dbReference type="EMBL" id="MER5171584.1"/>
    </source>
</evidence>
<name>A0ABV1SGE8_9RHOB</name>
<dbReference type="Proteomes" id="UP001438953">
    <property type="component" value="Unassembled WGS sequence"/>
</dbReference>
<organism evidence="1 2">
    <name type="scientific">Thioclava kandeliae</name>
    <dbReference type="NCBI Taxonomy" id="3070818"/>
    <lineage>
        <taxon>Bacteria</taxon>
        <taxon>Pseudomonadati</taxon>
        <taxon>Pseudomonadota</taxon>
        <taxon>Alphaproteobacteria</taxon>
        <taxon>Rhodobacterales</taxon>
        <taxon>Paracoccaceae</taxon>
        <taxon>Thioclava</taxon>
    </lineage>
</organism>
<keyword evidence="2" id="KW-1185">Reference proteome</keyword>
<gene>
    <name evidence="1" type="ORF">VSX56_07325</name>
</gene>
<accession>A0ABV1SGE8</accession>
<dbReference type="Gene3D" id="1.20.58.130">
    <property type="match status" value="1"/>
</dbReference>
<dbReference type="EMBL" id="JAYWLC010000004">
    <property type="protein sequence ID" value="MER5171584.1"/>
    <property type="molecule type" value="Genomic_DNA"/>
</dbReference>